<sequence>MATKVTVHQLLSRQYSPEAMEQSLAYQCMHTCKMSRESSERSNLLKRGEKLRLFFENNSSQQTHMIIMVIDSSRRTHSIFPSFTPQWEKMSFHCIPESSNLIVEIDTSSIPNLYDSNMSSPKPFQILCCSVVKSTKQENFNGCISFSTNFDPVFQKFDFLI</sequence>
<dbReference type="OrthoDB" id="10337665at2759"/>
<dbReference type="EMBL" id="GG738895">
    <property type="protein sequence ID" value="EFC40069.1"/>
    <property type="molecule type" value="Genomic_DNA"/>
</dbReference>
<organism evidence="2">
    <name type="scientific">Naegleria gruberi</name>
    <name type="common">Amoeba</name>
    <dbReference type="NCBI Taxonomy" id="5762"/>
    <lineage>
        <taxon>Eukaryota</taxon>
        <taxon>Discoba</taxon>
        <taxon>Heterolobosea</taxon>
        <taxon>Tetramitia</taxon>
        <taxon>Eutetramitia</taxon>
        <taxon>Vahlkampfiidae</taxon>
        <taxon>Naegleria</taxon>
    </lineage>
</organism>
<dbReference type="GeneID" id="8854542"/>
<proteinExistence type="predicted"/>
<dbReference type="InParanoid" id="D2VT18"/>
<keyword evidence="2" id="KW-1185">Reference proteome</keyword>
<evidence type="ECO:0000313" key="1">
    <source>
        <dbReference type="EMBL" id="EFC40069.1"/>
    </source>
</evidence>
<dbReference type="AlphaFoldDB" id="D2VT18"/>
<reference evidence="1 2" key="1">
    <citation type="journal article" date="2010" name="Cell">
        <title>The genome of Naegleria gruberi illuminates early eukaryotic versatility.</title>
        <authorList>
            <person name="Fritz-Laylin L.K."/>
            <person name="Prochnik S.E."/>
            <person name="Ginger M.L."/>
            <person name="Dacks J.B."/>
            <person name="Carpenter M.L."/>
            <person name="Field M.C."/>
            <person name="Kuo A."/>
            <person name="Paredez A."/>
            <person name="Chapman J."/>
            <person name="Pham J."/>
            <person name="Shu S."/>
            <person name="Neupane R."/>
            <person name="Cipriano M."/>
            <person name="Mancuso J."/>
            <person name="Tu H."/>
            <person name="Salamov A."/>
            <person name="Lindquist E."/>
            <person name="Shapiro H."/>
            <person name="Lucas S."/>
            <person name="Grigoriev I.V."/>
            <person name="Cande W.Z."/>
            <person name="Fulton C."/>
            <person name="Rokhsar D.S."/>
            <person name="Dawson S.C."/>
        </authorList>
    </citation>
    <scope>NUCLEOTIDE SEQUENCE [LARGE SCALE GENOMIC DNA]</scope>
    <source>
        <strain evidence="1 2">NEG-M</strain>
    </source>
</reference>
<name>D2VT18_NAEGR</name>
<protein>
    <submittedName>
        <fullName evidence="1">Predicted protein</fullName>
    </submittedName>
</protein>
<dbReference type="KEGG" id="ngr:NAEGRDRAFT_72142"/>
<accession>D2VT18</accession>
<dbReference type="VEuPathDB" id="AmoebaDB:NAEGRDRAFT_72142"/>
<dbReference type="Proteomes" id="UP000006671">
    <property type="component" value="Unassembled WGS sequence"/>
</dbReference>
<gene>
    <name evidence="1" type="ORF">NAEGRDRAFT_72142</name>
</gene>
<evidence type="ECO:0000313" key="2">
    <source>
        <dbReference type="Proteomes" id="UP000006671"/>
    </source>
</evidence>
<dbReference type="RefSeq" id="XP_002672813.1">
    <property type="nucleotide sequence ID" value="XM_002672767.1"/>
</dbReference>